<dbReference type="STRING" id="394096.DB31_2468"/>
<evidence type="ECO:0000256" key="1">
    <source>
        <dbReference type="SAM" id="MobiDB-lite"/>
    </source>
</evidence>
<comment type="caution">
    <text evidence="3">The sequence shown here is derived from an EMBL/GenBank/DDBJ whole genome shotgun (WGS) entry which is preliminary data.</text>
</comment>
<dbReference type="AlphaFoldDB" id="A0A085W8P2"/>
<feature type="transmembrane region" description="Helical" evidence="2">
    <location>
        <begin position="119"/>
        <end position="139"/>
    </location>
</feature>
<feature type="transmembrane region" description="Helical" evidence="2">
    <location>
        <begin position="151"/>
        <end position="179"/>
    </location>
</feature>
<protein>
    <submittedName>
        <fullName evidence="3">Uncharacterized protein</fullName>
    </submittedName>
</protein>
<dbReference type="Proteomes" id="UP000028725">
    <property type="component" value="Unassembled WGS sequence"/>
</dbReference>
<keyword evidence="4" id="KW-1185">Reference proteome</keyword>
<keyword evidence="2" id="KW-0472">Membrane</keyword>
<proteinExistence type="predicted"/>
<organism evidence="3 4">
    <name type="scientific">Hyalangium minutum</name>
    <dbReference type="NCBI Taxonomy" id="394096"/>
    <lineage>
        <taxon>Bacteria</taxon>
        <taxon>Pseudomonadati</taxon>
        <taxon>Myxococcota</taxon>
        <taxon>Myxococcia</taxon>
        <taxon>Myxococcales</taxon>
        <taxon>Cystobacterineae</taxon>
        <taxon>Archangiaceae</taxon>
        <taxon>Hyalangium</taxon>
    </lineage>
</organism>
<gene>
    <name evidence="3" type="ORF">DB31_2468</name>
</gene>
<evidence type="ECO:0000313" key="3">
    <source>
        <dbReference type="EMBL" id="KFE64055.1"/>
    </source>
</evidence>
<feature type="compositionally biased region" description="Basic and acidic residues" evidence="1">
    <location>
        <begin position="325"/>
        <end position="349"/>
    </location>
</feature>
<evidence type="ECO:0000256" key="2">
    <source>
        <dbReference type="SAM" id="Phobius"/>
    </source>
</evidence>
<evidence type="ECO:0000313" key="4">
    <source>
        <dbReference type="Proteomes" id="UP000028725"/>
    </source>
</evidence>
<dbReference type="EMBL" id="JMCB01000015">
    <property type="protein sequence ID" value="KFE64055.1"/>
    <property type="molecule type" value="Genomic_DNA"/>
</dbReference>
<name>A0A085W8P2_9BACT</name>
<sequence>MKPSPLSGGRVRLSFEPIAFDPALETLSVEEAQSVLTVFHAAVLAERPEIRVLPSSGLRLLNEADGQGWERHLRERFLSRFGSALLPLPETWAHSRLYEALKRSPHYMGPGVRAAARELFSSPVFLTSVCLSVAVYLGAWLNPEPFFSKAFAVTLTAALALTVGMIEVANLALACLRLYRESEAARSEKELETASEHFGKSVGGTMLRVLVMVASMGVAKTAPTVPPGGLGALLGPPSYAVEGGLAVEAAATARVVADGSLILGGVAAGEAAARMCGGLALCATELSTRYGPPHTRSNPPHNETIEEELAAREAAGHSQLRKNKAQVDAKNRPRFDSESADGPRFRRPDASSLRPDGVRHNTNYVSNVRDLKRELAAFEAMQRADPKAIHELYLLDGTLVRRYVPAGVKFP</sequence>
<keyword evidence="2" id="KW-0812">Transmembrane</keyword>
<accession>A0A085W8P2</accession>
<keyword evidence="2" id="KW-1133">Transmembrane helix</keyword>
<feature type="region of interest" description="Disordered" evidence="1">
    <location>
        <begin position="314"/>
        <end position="360"/>
    </location>
</feature>
<reference evidence="3 4" key="1">
    <citation type="submission" date="2014-04" db="EMBL/GenBank/DDBJ databases">
        <title>Genome assembly of Hyalangium minutum DSM 14724.</title>
        <authorList>
            <person name="Sharma G."/>
            <person name="Subramanian S."/>
        </authorList>
    </citation>
    <scope>NUCLEOTIDE SEQUENCE [LARGE SCALE GENOMIC DNA]</scope>
    <source>
        <strain evidence="3 4">DSM 14724</strain>
    </source>
</reference>